<evidence type="ECO:0000256" key="5">
    <source>
        <dbReference type="ARBA" id="ARBA00022538"/>
    </source>
</evidence>
<dbReference type="PANTHER" id="PTHR30540:SF79">
    <property type="entry name" value="LOW AFFINITY POTASSIUM TRANSPORT SYSTEM PROTEIN KUP"/>
    <property type="match status" value="1"/>
</dbReference>
<dbReference type="Proteomes" id="UP000886602">
    <property type="component" value="Unassembled WGS sequence"/>
</dbReference>
<keyword evidence="6 12" id="KW-0812">Transmembrane</keyword>
<feature type="transmembrane region" description="Helical" evidence="12">
    <location>
        <begin position="174"/>
        <end position="198"/>
    </location>
</feature>
<feature type="transmembrane region" description="Helical" evidence="12">
    <location>
        <begin position="250"/>
        <end position="270"/>
    </location>
</feature>
<evidence type="ECO:0000256" key="4">
    <source>
        <dbReference type="ARBA" id="ARBA00022475"/>
    </source>
</evidence>
<dbReference type="InterPro" id="IPR023051">
    <property type="entry name" value="Kup"/>
</dbReference>
<evidence type="ECO:0000256" key="1">
    <source>
        <dbReference type="ARBA" id="ARBA00004141"/>
    </source>
</evidence>
<comment type="catalytic activity">
    <reaction evidence="12">
        <text>K(+)(in) + H(+)(in) = K(+)(out) + H(+)(out)</text>
        <dbReference type="Rhea" id="RHEA:28490"/>
        <dbReference type="ChEBI" id="CHEBI:15378"/>
        <dbReference type="ChEBI" id="CHEBI:29103"/>
    </reaction>
</comment>
<keyword evidence="8 12" id="KW-0630">Potassium</keyword>
<evidence type="ECO:0000313" key="16">
    <source>
        <dbReference type="Proteomes" id="UP000886602"/>
    </source>
</evidence>
<dbReference type="Pfam" id="PF22776">
    <property type="entry name" value="K_trans_C"/>
    <property type="match status" value="1"/>
</dbReference>
<dbReference type="GO" id="GO:0005886">
    <property type="term" value="C:plasma membrane"/>
    <property type="evidence" value="ECO:0007669"/>
    <property type="project" value="UniProtKB-SubCell"/>
</dbReference>
<evidence type="ECO:0000256" key="9">
    <source>
        <dbReference type="ARBA" id="ARBA00022989"/>
    </source>
</evidence>
<evidence type="ECO:0000256" key="6">
    <source>
        <dbReference type="ARBA" id="ARBA00022692"/>
    </source>
</evidence>
<feature type="domain" description="K+ potassium transporter integral membrane" evidence="13">
    <location>
        <begin position="15"/>
        <end position="467"/>
    </location>
</feature>
<keyword evidence="9 12" id="KW-1133">Transmembrane helix</keyword>
<organism evidence="15 16">
    <name type="scientific">Candidatus Propionivibrio dominans</name>
    <dbReference type="NCBI Taxonomy" id="2954373"/>
    <lineage>
        <taxon>Bacteria</taxon>
        <taxon>Pseudomonadati</taxon>
        <taxon>Pseudomonadota</taxon>
        <taxon>Betaproteobacteria</taxon>
        <taxon>Rhodocyclales</taxon>
        <taxon>Rhodocyclaceae</taxon>
        <taxon>Propionivibrio</taxon>
    </lineage>
</organism>
<dbReference type="GO" id="GO:0015293">
    <property type="term" value="F:symporter activity"/>
    <property type="evidence" value="ECO:0007669"/>
    <property type="project" value="UniProtKB-UniRule"/>
</dbReference>
<keyword evidence="5 12" id="KW-0633">Potassium transport</keyword>
<feature type="transmembrane region" description="Helical" evidence="12">
    <location>
        <begin position="428"/>
        <end position="445"/>
    </location>
</feature>
<comment type="subcellular location">
    <subcellularLocation>
        <location evidence="12">Cell membrane</location>
        <topology evidence="12">Multi-pass membrane protein</topology>
    </subcellularLocation>
    <subcellularLocation>
        <location evidence="1">Membrane</location>
        <topology evidence="1">Multi-pass membrane protein</topology>
    </subcellularLocation>
</comment>
<comment type="caution">
    <text evidence="15">The sequence shown here is derived from an EMBL/GenBank/DDBJ whole genome shotgun (WGS) entry which is preliminary data.</text>
</comment>
<dbReference type="GO" id="GO:0015079">
    <property type="term" value="F:potassium ion transmembrane transporter activity"/>
    <property type="evidence" value="ECO:0007669"/>
    <property type="project" value="UniProtKB-UniRule"/>
</dbReference>
<feature type="transmembrane region" description="Helical" evidence="12">
    <location>
        <begin position="218"/>
        <end position="238"/>
    </location>
</feature>
<dbReference type="InterPro" id="IPR003855">
    <property type="entry name" value="K+_transporter"/>
</dbReference>
<feature type="transmembrane region" description="Helical" evidence="12">
    <location>
        <begin position="107"/>
        <end position="131"/>
    </location>
</feature>
<keyword evidence="4 12" id="KW-1003">Cell membrane</keyword>
<evidence type="ECO:0000256" key="3">
    <source>
        <dbReference type="ARBA" id="ARBA00022448"/>
    </source>
</evidence>
<dbReference type="Pfam" id="PF02705">
    <property type="entry name" value="K_trans"/>
    <property type="match status" value="1"/>
</dbReference>
<feature type="transmembrane region" description="Helical" evidence="12">
    <location>
        <begin position="369"/>
        <end position="391"/>
    </location>
</feature>
<dbReference type="PANTHER" id="PTHR30540">
    <property type="entry name" value="OSMOTIC STRESS POTASSIUM TRANSPORTER"/>
    <property type="match status" value="1"/>
</dbReference>
<proteinExistence type="inferred from homology"/>
<evidence type="ECO:0000256" key="11">
    <source>
        <dbReference type="ARBA" id="ARBA00023136"/>
    </source>
</evidence>
<keyword evidence="7 12" id="KW-0769">Symport</keyword>
<evidence type="ECO:0000313" key="15">
    <source>
        <dbReference type="EMBL" id="MBK7424998.1"/>
    </source>
</evidence>
<feature type="transmembrane region" description="Helical" evidence="12">
    <location>
        <begin position="342"/>
        <end position="363"/>
    </location>
</feature>
<evidence type="ECO:0000256" key="7">
    <source>
        <dbReference type="ARBA" id="ARBA00022847"/>
    </source>
</evidence>
<comment type="similarity">
    <text evidence="2 12">Belongs to the HAK/KUP transporter (TC 2.A.72) family.</text>
</comment>
<dbReference type="InterPro" id="IPR053951">
    <property type="entry name" value="K_trans_N"/>
</dbReference>
<feature type="transmembrane region" description="Helical" evidence="12">
    <location>
        <begin position="52"/>
        <end position="73"/>
    </location>
</feature>
<accession>A0A9D7IAA7</accession>
<feature type="transmembrane region" description="Helical" evidence="12">
    <location>
        <begin position="403"/>
        <end position="422"/>
    </location>
</feature>
<name>A0A9D7IAA7_9RHOO</name>
<dbReference type="HAMAP" id="MF_01522">
    <property type="entry name" value="Kup"/>
    <property type="match status" value="1"/>
</dbReference>
<keyword evidence="10 12" id="KW-0406">Ion transport</keyword>
<sequence>MHQAAIQSKSQQAALALAALGVVYGDIGTSPLYSMKEVFAGNHSIPLTPENILGILSLIVWSLIIIVSVKYVVFIMRADNRGEGGIMALISLAQHGAKGNPGLQRSIMLVGLLGAGMFYGDGMVTPAISVLSALEGLKVVTPAFQPVIIPATLLVLFALFYFQRRGTASLGALFGPVMLLWFATLAILGLISIVANPGVLQALSPTFGLGFLIENRSIAIVAMGAVVLSVTGAEALYADMGHFGSKPIRQAWFGFVLPSLVLNYFGQGALLLVNPAAADNPFYRLAPEWLLYPLVALATLATVIASQAVISGAFSVSRQAMQLGFLPRIEVQFTSEKAQGQVYLPGVNWGLFVAVVILVLGFQTTDNLAAAYGIAVTGDMVITSVLATFVAAKSWGWGWGRSIALFAVFLSVELTFLFANILKIPHGGWFPLVAGAMIFLVMTTWKRGGQLLTERTSGEAIELVSFIDALLVSMPVRVLGTSVFMTSRNDRVPSSMLHNLMHNKVLHERVLIVSVEVFDVPYVPEIDRIVISKLKGNFFRVTVQYGFKDEPDIPLALSFCKTQGLTIDMMETSFFLGRATLIPKVGSGMALWREKLFVFLFRNAGSATSFYKIPSNRVVELGTQVVL</sequence>
<protein>
    <recommendedName>
        <fullName evidence="12">Probable potassium transport system protein Kup</fullName>
    </recommendedName>
</protein>
<reference evidence="15" key="1">
    <citation type="submission" date="2020-10" db="EMBL/GenBank/DDBJ databases">
        <title>Connecting structure to function with the recovery of over 1000 high-quality activated sludge metagenome-assembled genomes encoding full-length rRNA genes using long-read sequencing.</title>
        <authorList>
            <person name="Singleton C.M."/>
            <person name="Petriglieri F."/>
            <person name="Kristensen J.M."/>
            <person name="Kirkegaard R.H."/>
            <person name="Michaelsen T.Y."/>
            <person name="Andersen M.H."/>
            <person name="Karst S.M."/>
            <person name="Dueholm M.S."/>
            <person name="Nielsen P.H."/>
            <person name="Albertsen M."/>
        </authorList>
    </citation>
    <scope>NUCLEOTIDE SEQUENCE</scope>
    <source>
        <strain evidence="15">EsbW_18-Q3-R4-48_MAXAC.044</strain>
    </source>
</reference>
<dbReference type="EMBL" id="JADJNC010000060">
    <property type="protein sequence ID" value="MBK7424998.1"/>
    <property type="molecule type" value="Genomic_DNA"/>
</dbReference>
<evidence type="ECO:0000256" key="2">
    <source>
        <dbReference type="ARBA" id="ARBA00007019"/>
    </source>
</evidence>
<evidence type="ECO:0000256" key="12">
    <source>
        <dbReference type="HAMAP-Rule" id="MF_01522"/>
    </source>
</evidence>
<feature type="transmembrane region" description="Helical" evidence="12">
    <location>
        <begin position="143"/>
        <end position="162"/>
    </location>
</feature>
<evidence type="ECO:0000256" key="8">
    <source>
        <dbReference type="ARBA" id="ARBA00022958"/>
    </source>
</evidence>
<evidence type="ECO:0000256" key="10">
    <source>
        <dbReference type="ARBA" id="ARBA00023065"/>
    </source>
</evidence>
<comment type="function">
    <text evidence="12">Transport of potassium into the cell. Likely operates as a K(+):H(+) symporter.</text>
</comment>
<evidence type="ECO:0000259" key="13">
    <source>
        <dbReference type="Pfam" id="PF02705"/>
    </source>
</evidence>
<keyword evidence="11 12" id="KW-0472">Membrane</keyword>
<feature type="transmembrane region" description="Helical" evidence="12">
    <location>
        <begin position="290"/>
        <end position="314"/>
    </location>
</feature>
<keyword evidence="3 12" id="KW-0813">Transport</keyword>
<dbReference type="InterPro" id="IPR053952">
    <property type="entry name" value="K_trans_C"/>
</dbReference>
<gene>
    <name evidence="12" type="primary">kup</name>
    <name evidence="15" type="ORF">IPJ48_19015</name>
</gene>
<dbReference type="AlphaFoldDB" id="A0A9D7IAA7"/>
<feature type="domain" description="K+ potassium transporter C-terminal" evidence="14">
    <location>
        <begin position="480"/>
        <end position="626"/>
    </location>
</feature>
<evidence type="ECO:0000259" key="14">
    <source>
        <dbReference type="Pfam" id="PF22776"/>
    </source>
</evidence>